<keyword evidence="2" id="KW-1185">Reference proteome</keyword>
<name>A0A1K1MMX7_9FLAO</name>
<accession>A0A1K1MMX7</accession>
<dbReference type="EMBL" id="FPIY01000001">
    <property type="protein sequence ID" value="SFW24443.1"/>
    <property type="molecule type" value="Genomic_DNA"/>
</dbReference>
<gene>
    <name evidence="1" type="ORF">SAMN05660313_00731</name>
</gene>
<sequence>MKNDLLKKQETLYGNLNFATEIKKDNIGIIKHFIASEKEAYENNFQGQFYPSYHYEINRVMSTKMLKISDEDIYLAFYYQLKLGNIYKPLEKHYSLFLKAVAHNIEDNDLENTFLTADILYLLFGIKNNENSDSIYDVLYNDYVDLLKFTGLCNSYTTYPNLRKKHARFSPFLNNKILVNRIKNGFDYYFKSSFLTAGSLLLLLLDTNTESKTVLLDLHNSNLKNTDVWFLGSFYMDFKKTEANKQLLKDLYSKYPKEWIDEYQKTNWDL</sequence>
<protein>
    <submittedName>
        <fullName evidence="1">Uncharacterized protein</fullName>
    </submittedName>
</protein>
<reference evidence="2" key="1">
    <citation type="submission" date="2016-11" db="EMBL/GenBank/DDBJ databases">
        <authorList>
            <person name="Varghese N."/>
            <person name="Submissions S."/>
        </authorList>
    </citation>
    <scope>NUCLEOTIDE SEQUENCE [LARGE SCALE GENOMIC DNA]</scope>
    <source>
        <strain evidence="2">DSM 24786</strain>
    </source>
</reference>
<dbReference type="STRING" id="76595.SAMN05660313_00731"/>
<organism evidence="1 2">
    <name type="scientific">Cellulophaga fucicola</name>
    <dbReference type="NCBI Taxonomy" id="76595"/>
    <lineage>
        <taxon>Bacteria</taxon>
        <taxon>Pseudomonadati</taxon>
        <taxon>Bacteroidota</taxon>
        <taxon>Flavobacteriia</taxon>
        <taxon>Flavobacteriales</taxon>
        <taxon>Flavobacteriaceae</taxon>
        <taxon>Cellulophaga</taxon>
    </lineage>
</organism>
<dbReference type="RefSeq" id="WP_072302390.1">
    <property type="nucleotide sequence ID" value="NZ_FPIY01000001.1"/>
</dbReference>
<evidence type="ECO:0000313" key="2">
    <source>
        <dbReference type="Proteomes" id="UP000183257"/>
    </source>
</evidence>
<evidence type="ECO:0000313" key="1">
    <source>
        <dbReference type="EMBL" id="SFW24443.1"/>
    </source>
</evidence>
<dbReference type="OrthoDB" id="1190722at2"/>
<dbReference type="Proteomes" id="UP000183257">
    <property type="component" value="Unassembled WGS sequence"/>
</dbReference>
<proteinExistence type="predicted"/>
<dbReference type="AlphaFoldDB" id="A0A1K1MMX7"/>